<dbReference type="AlphaFoldDB" id="A0A5D4RCR8"/>
<proteinExistence type="predicted"/>
<reference evidence="2 3" key="1">
    <citation type="submission" date="2019-08" db="EMBL/GenBank/DDBJ databases">
        <title>Bacillus genomes from the desert of Cuatro Cienegas, Coahuila.</title>
        <authorList>
            <person name="Olmedo-Alvarez G."/>
        </authorList>
    </citation>
    <scope>NUCLEOTIDE SEQUENCE [LARGE SCALE GENOMIC DNA]</scope>
    <source>
        <strain evidence="2 3">CH446_14T</strain>
    </source>
</reference>
<accession>A0A5D4RCR8</accession>
<dbReference type="Proteomes" id="UP000322139">
    <property type="component" value="Unassembled WGS sequence"/>
</dbReference>
<dbReference type="EMBL" id="VTER01000006">
    <property type="protein sequence ID" value="TYS47676.1"/>
    <property type="molecule type" value="Genomic_DNA"/>
</dbReference>
<comment type="caution">
    <text evidence="2">The sequence shown here is derived from an EMBL/GenBank/DDBJ whole genome shotgun (WGS) entry which is preliminary data.</text>
</comment>
<organism evidence="2 3">
    <name type="scientific">Bacillus infantis</name>
    <dbReference type="NCBI Taxonomy" id="324767"/>
    <lineage>
        <taxon>Bacteria</taxon>
        <taxon>Bacillati</taxon>
        <taxon>Bacillota</taxon>
        <taxon>Bacilli</taxon>
        <taxon>Bacillales</taxon>
        <taxon>Bacillaceae</taxon>
        <taxon>Bacillus</taxon>
    </lineage>
</organism>
<feature type="transmembrane region" description="Helical" evidence="1">
    <location>
        <begin position="6"/>
        <end position="26"/>
    </location>
</feature>
<sequence>MDLLFWIVFGFFIGGFAVLVSMKKNMERRVAALKRDGESSGISSRPVVWWIIATTVWGIVSMGLVVWWFSVS</sequence>
<keyword evidence="1" id="KW-0472">Membrane</keyword>
<evidence type="ECO:0000256" key="1">
    <source>
        <dbReference type="SAM" id="Phobius"/>
    </source>
</evidence>
<evidence type="ECO:0000313" key="3">
    <source>
        <dbReference type="Proteomes" id="UP000322139"/>
    </source>
</evidence>
<gene>
    <name evidence="2" type="ORF">FZD51_12090</name>
</gene>
<evidence type="ECO:0000313" key="2">
    <source>
        <dbReference type="EMBL" id="TYS47676.1"/>
    </source>
</evidence>
<name>A0A5D4RCR8_9BACI</name>
<feature type="transmembrane region" description="Helical" evidence="1">
    <location>
        <begin position="47"/>
        <end position="69"/>
    </location>
</feature>
<keyword evidence="1" id="KW-1133">Transmembrane helix</keyword>
<keyword evidence="1" id="KW-0812">Transmembrane</keyword>
<protein>
    <submittedName>
        <fullName evidence="2">Uncharacterized protein</fullName>
    </submittedName>
</protein>